<reference evidence="2 3" key="1">
    <citation type="submission" date="2019-03" db="EMBL/GenBank/DDBJ databases">
        <title>Genomic Encyclopedia of Type Strains, Phase IV (KMG-IV): sequencing the most valuable type-strain genomes for metagenomic binning, comparative biology and taxonomic classification.</title>
        <authorList>
            <person name="Goeker M."/>
        </authorList>
    </citation>
    <scope>NUCLEOTIDE SEQUENCE [LARGE SCALE GENOMIC DNA]</scope>
    <source>
        <strain evidence="2 3">DSM 13054</strain>
    </source>
</reference>
<sequence length="405" mass="47642">MRKVITMVGTSIFDNYREENTSDTLFKRYIEDLKDKGESEYGEEIRRIRDIKNKIAKWINEKKLEDKVDISAEVKSLIKLKEELKEELEIYLLCSDTLLSIVAGEIIEEFIEDNEEMFNIQADRVKKEIIKDLQVSNREKFEDGMNRLVNKMYEISNDFWENVVVNVTGGFKATIPFLTILAQVNKCPVYYIFEKTDVLIKIPNVPINIDWSIFEEHERLFSDIEKEGIKELSEGLKDIADIKAIVEYTGDLISFNPLGLTLWKKYKERFELFYISPIVKEFIERKENKLVVDNSLMELKRRLLNNPDHPDLDHKLHGIDLKGFKCFKHKERNLQVRIIYTTERWETSYGSEELNIYIGDIAIGSEVHNAETEYIKQFANSLPKIENLSSYEIYRIDKIIQGEGY</sequence>
<dbReference type="Pfam" id="PF09651">
    <property type="entry name" value="Cas_APE2256"/>
    <property type="match status" value="1"/>
</dbReference>
<proteinExistence type="predicted"/>
<dbReference type="InterPro" id="IPR013442">
    <property type="entry name" value="SSO1393-like"/>
</dbReference>
<evidence type="ECO:0000259" key="1">
    <source>
        <dbReference type="Pfam" id="PF09651"/>
    </source>
</evidence>
<evidence type="ECO:0000313" key="2">
    <source>
        <dbReference type="EMBL" id="TCO60230.1"/>
    </source>
</evidence>
<dbReference type="Gene3D" id="3.40.50.10770">
    <property type="entry name" value="Hypothetical protein VC1899 like domain (Restriction endonuclease-like)"/>
    <property type="match status" value="1"/>
</dbReference>
<dbReference type="NCBIfam" id="TIGR02619">
    <property type="entry name" value="putative CRISPR-associated protein, APE2256 family"/>
    <property type="match status" value="1"/>
</dbReference>
<dbReference type="RefSeq" id="WP_132040381.1">
    <property type="nucleotide sequence ID" value="NZ_SLWU01000022.1"/>
</dbReference>
<comment type="caution">
    <text evidence="2">The sequence shown here is derived from an EMBL/GenBank/DDBJ whole genome shotgun (WGS) entry which is preliminary data.</text>
</comment>
<protein>
    <submittedName>
        <fullName evidence="2">Putative CRISPR-associated protein (TIGR02619 family)</fullName>
    </submittedName>
</protein>
<name>A0A4V2S7J9_9THEO</name>
<organism evidence="2 3">
    <name type="scientific">Caldanaerobacter subterraneus</name>
    <dbReference type="NCBI Taxonomy" id="911092"/>
    <lineage>
        <taxon>Bacteria</taxon>
        <taxon>Bacillati</taxon>
        <taxon>Bacillota</taxon>
        <taxon>Clostridia</taxon>
        <taxon>Thermoanaerobacterales</taxon>
        <taxon>Thermoanaerobacteraceae</taxon>
        <taxon>Caldanaerobacter</taxon>
    </lineage>
</organism>
<gene>
    <name evidence="2" type="ORF">EV203_12214</name>
</gene>
<accession>A0A4V2S7J9</accession>
<dbReference type="AlphaFoldDB" id="A0A4V2S7J9"/>
<feature type="domain" description="CRISPR system ring nuclease SSO1393-like" evidence="1">
    <location>
        <begin position="70"/>
        <end position="204"/>
    </location>
</feature>
<evidence type="ECO:0000313" key="3">
    <source>
        <dbReference type="Proteomes" id="UP000294886"/>
    </source>
</evidence>
<dbReference type="Proteomes" id="UP000294886">
    <property type="component" value="Unassembled WGS sequence"/>
</dbReference>
<dbReference type="EMBL" id="SLWU01000022">
    <property type="protein sequence ID" value="TCO60230.1"/>
    <property type="molecule type" value="Genomic_DNA"/>
</dbReference>